<dbReference type="PANTHER" id="PTHR24567:SF74">
    <property type="entry name" value="HTH-TYPE TRANSCRIPTIONAL REGULATOR ARCR"/>
    <property type="match status" value="1"/>
</dbReference>
<dbReference type="AlphaFoldDB" id="A0A9X3N4D1"/>
<keyword evidence="7" id="KW-1185">Reference proteome</keyword>
<dbReference type="GO" id="GO:0005829">
    <property type="term" value="C:cytosol"/>
    <property type="evidence" value="ECO:0007669"/>
    <property type="project" value="TreeGrafter"/>
</dbReference>
<dbReference type="InterPro" id="IPR000595">
    <property type="entry name" value="cNMP-bd_dom"/>
</dbReference>
<organism evidence="6 7">
    <name type="scientific">Solirubrobacter phytolaccae</name>
    <dbReference type="NCBI Taxonomy" id="1404360"/>
    <lineage>
        <taxon>Bacteria</taxon>
        <taxon>Bacillati</taxon>
        <taxon>Actinomycetota</taxon>
        <taxon>Thermoleophilia</taxon>
        <taxon>Solirubrobacterales</taxon>
        <taxon>Solirubrobacteraceae</taxon>
        <taxon>Solirubrobacter</taxon>
    </lineage>
</organism>
<gene>
    <name evidence="6" type="ORF">OJ997_04330</name>
</gene>
<evidence type="ECO:0000256" key="3">
    <source>
        <dbReference type="ARBA" id="ARBA00023163"/>
    </source>
</evidence>
<sequence>MTADFWAGLEPAAREALRKRGQSCTYARGRELLHEGQVPDRVLLLRSGLVKVSRVVLGGREVVLAYRGPGELVGEQSALDGEPRSATVAAVEAVDAFVFTHSAFRGFLREHPEAALVLLALMSQRLREADSRRAEFSTLSTMGRVASRLAELCDRFGDEHDGRIRISLPITQDELAGSTGASIESVGRALQTMRSLKYIETKRREIQVLDREALDALRNA</sequence>
<proteinExistence type="predicted"/>
<dbReference type="SMART" id="SM00100">
    <property type="entry name" value="cNMP"/>
    <property type="match status" value="1"/>
</dbReference>
<comment type="caution">
    <text evidence="6">The sequence shown here is derived from an EMBL/GenBank/DDBJ whole genome shotgun (WGS) entry which is preliminary data.</text>
</comment>
<dbReference type="SUPFAM" id="SSF46785">
    <property type="entry name" value="Winged helix' DNA-binding domain"/>
    <property type="match status" value="1"/>
</dbReference>
<keyword evidence="1" id="KW-0805">Transcription regulation</keyword>
<dbReference type="InterPro" id="IPR014710">
    <property type="entry name" value="RmlC-like_jellyroll"/>
</dbReference>
<dbReference type="InterPro" id="IPR012318">
    <property type="entry name" value="HTH_CRP"/>
</dbReference>
<dbReference type="SMART" id="SM00419">
    <property type="entry name" value="HTH_CRP"/>
    <property type="match status" value="1"/>
</dbReference>
<feature type="domain" description="Cyclic nucleotide-binding" evidence="4">
    <location>
        <begin position="5"/>
        <end position="108"/>
    </location>
</feature>
<keyword evidence="2" id="KW-0238">DNA-binding</keyword>
<dbReference type="PANTHER" id="PTHR24567">
    <property type="entry name" value="CRP FAMILY TRANSCRIPTIONAL REGULATORY PROTEIN"/>
    <property type="match status" value="1"/>
</dbReference>
<dbReference type="Proteomes" id="UP001147653">
    <property type="component" value="Unassembled WGS sequence"/>
</dbReference>
<evidence type="ECO:0000256" key="2">
    <source>
        <dbReference type="ARBA" id="ARBA00023125"/>
    </source>
</evidence>
<dbReference type="PROSITE" id="PS51063">
    <property type="entry name" value="HTH_CRP_2"/>
    <property type="match status" value="1"/>
</dbReference>
<name>A0A9X3N4D1_9ACTN</name>
<dbReference type="Gene3D" id="1.10.10.10">
    <property type="entry name" value="Winged helix-like DNA-binding domain superfamily/Winged helix DNA-binding domain"/>
    <property type="match status" value="1"/>
</dbReference>
<dbReference type="Pfam" id="PF13545">
    <property type="entry name" value="HTH_Crp_2"/>
    <property type="match status" value="1"/>
</dbReference>
<dbReference type="Pfam" id="PF00027">
    <property type="entry name" value="cNMP_binding"/>
    <property type="match status" value="1"/>
</dbReference>
<dbReference type="GO" id="GO:0003677">
    <property type="term" value="F:DNA binding"/>
    <property type="evidence" value="ECO:0007669"/>
    <property type="project" value="UniProtKB-KW"/>
</dbReference>
<evidence type="ECO:0000313" key="7">
    <source>
        <dbReference type="Proteomes" id="UP001147653"/>
    </source>
</evidence>
<dbReference type="InterPro" id="IPR018490">
    <property type="entry name" value="cNMP-bd_dom_sf"/>
</dbReference>
<feature type="domain" description="HTH crp-type" evidence="5">
    <location>
        <begin position="139"/>
        <end position="212"/>
    </location>
</feature>
<protein>
    <submittedName>
        <fullName evidence="6">Crp/Fnr family transcriptional regulator</fullName>
    </submittedName>
</protein>
<reference evidence="6" key="1">
    <citation type="submission" date="2022-10" db="EMBL/GenBank/DDBJ databases">
        <title>The WGS of Solirubrobacter phytolaccae KCTC 29190.</title>
        <authorList>
            <person name="Jiang Z."/>
        </authorList>
    </citation>
    <scope>NUCLEOTIDE SEQUENCE</scope>
    <source>
        <strain evidence="6">KCTC 29190</strain>
    </source>
</reference>
<evidence type="ECO:0000313" key="6">
    <source>
        <dbReference type="EMBL" id="MDA0179513.1"/>
    </source>
</evidence>
<dbReference type="RefSeq" id="WP_270023798.1">
    <property type="nucleotide sequence ID" value="NZ_JAPDDP010000005.1"/>
</dbReference>
<accession>A0A9X3N4D1</accession>
<evidence type="ECO:0000259" key="5">
    <source>
        <dbReference type="PROSITE" id="PS51063"/>
    </source>
</evidence>
<evidence type="ECO:0000259" key="4">
    <source>
        <dbReference type="PROSITE" id="PS50042"/>
    </source>
</evidence>
<dbReference type="PROSITE" id="PS50042">
    <property type="entry name" value="CNMP_BINDING_3"/>
    <property type="match status" value="1"/>
</dbReference>
<dbReference type="SUPFAM" id="SSF51206">
    <property type="entry name" value="cAMP-binding domain-like"/>
    <property type="match status" value="1"/>
</dbReference>
<dbReference type="InterPro" id="IPR036390">
    <property type="entry name" value="WH_DNA-bd_sf"/>
</dbReference>
<dbReference type="CDD" id="cd00038">
    <property type="entry name" value="CAP_ED"/>
    <property type="match status" value="1"/>
</dbReference>
<evidence type="ECO:0000256" key="1">
    <source>
        <dbReference type="ARBA" id="ARBA00023015"/>
    </source>
</evidence>
<dbReference type="Gene3D" id="2.60.120.10">
    <property type="entry name" value="Jelly Rolls"/>
    <property type="match status" value="1"/>
</dbReference>
<dbReference type="InterPro" id="IPR050397">
    <property type="entry name" value="Env_Response_Regulators"/>
</dbReference>
<dbReference type="GO" id="GO:0003700">
    <property type="term" value="F:DNA-binding transcription factor activity"/>
    <property type="evidence" value="ECO:0007669"/>
    <property type="project" value="TreeGrafter"/>
</dbReference>
<dbReference type="InterPro" id="IPR036388">
    <property type="entry name" value="WH-like_DNA-bd_sf"/>
</dbReference>
<dbReference type="EMBL" id="JAPDDP010000005">
    <property type="protein sequence ID" value="MDA0179513.1"/>
    <property type="molecule type" value="Genomic_DNA"/>
</dbReference>
<keyword evidence="3" id="KW-0804">Transcription</keyword>